<evidence type="ECO:0000313" key="2">
    <source>
        <dbReference type="EMBL" id="CAA7037329.1"/>
    </source>
</evidence>
<protein>
    <submittedName>
        <fullName evidence="2">Uncharacterized protein</fullName>
    </submittedName>
</protein>
<comment type="similarity">
    <text evidence="1">Belongs to the plant acyltransferase family.</text>
</comment>
<dbReference type="EMBL" id="CACVBM020001174">
    <property type="protein sequence ID" value="CAA7037329.1"/>
    <property type="molecule type" value="Genomic_DNA"/>
</dbReference>
<sequence length="422" mass="47777">MKASPLKNVKISSVVPALVTGENKPRQLTPMDLAMKLHCVRAVYFFKGTRDFTMADLKNNMFGLLQLQCYYHITGRIRMSDSDPSSPGIPYLRCNDSGIRFVQANVEEFTVEEWLDLDDRSIDHLFLVYNQVLGDPDLIFSPLVFLQVTQFKCGGFSIGLSWAHILGDVFSASTFMKTMGQLLSTPPSKLVYPKKPQPTTHVHDQRDGGEAISIKKIESVGEYWLLNNKRKMERFIFNFSLDQIDLLMAKYTALTDKPFSEVDILYALIWKSLMNIRGETETKVITICDRKKSSTCWNDDLVISAVERNDEMIGMSELATLIACEKREENGVIKQMIGRDRGFSDFITYGANLTFVNLDMVDMCEFEIKGAKPDFVNYTIQGVGDKGVVLVFPKGKLSRMVSVVMPEEDLAKLKDEVNNMIV</sequence>
<dbReference type="InterPro" id="IPR023213">
    <property type="entry name" value="CAT-like_dom_sf"/>
</dbReference>
<organism evidence="2 3">
    <name type="scientific">Microthlaspi erraticum</name>
    <dbReference type="NCBI Taxonomy" id="1685480"/>
    <lineage>
        <taxon>Eukaryota</taxon>
        <taxon>Viridiplantae</taxon>
        <taxon>Streptophyta</taxon>
        <taxon>Embryophyta</taxon>
        <taxon>Tracheophyta</taxon>
        <taxon>Spermatophyta</taxon>
        <taxon>Magnoliopsida</taxon>
        <taxon>eudicotyledons</taxon>
        <taxon>Gunneridae</taxon>
        <taxon>Pentapetalae</taxon>
        <taxon>rosids</taxon>
        <taxon>malvids</taxon>
        <taxon>Brassicales</taxon>
        <taxon>Brassicaceae</taxon>
        <taxon>Coluteocarpeae</taxon>
        <taxon>Microthlaspi</taxon>
    </lineage>
</organism>
<dbReference type="AlphaFoldDB" id="A0A6D2JKC5"/>
<dbReference type="Proteomes" id="UP000467841">
    <property type="component" value="Unassembled WGS sequence"/>
</dbReference>
<dbReference type="OrthoDB" id="1862401at2759"/>
<dbReference type="PANTHER" id="PTHR31642:SF259">
    <property type="entry name" value="PROTEIN ECERIFERUM 2"/>
    <property type="match status" value="1"/>
</dbReference>
<dbReference type="PANTHER" id="PTHR31642">
    <property type="entry name" value="TRICHOTHECENE 3-O-ACETYLTRANSFERASE"/>
    <property type="match status" value="1"/>
</dbReference>
<proteinExistence type="inferred from homology"/>
<dbReference type="InterPro" id="IPR050317">
    <property type="entry name" value="Plant_Fungal_Acyltransferase"/>
</dbReference>
<dbReference type="Gene3D" id="3.30.559.10">
    <property type="entry name" value="Chloramphenicol acetyltransferase-like domain"/>
    <property type="match status" value="2"/>
</dbReference>
<accession>A0A6D2JKC5</accession>
<dbReference type="Pfam" id="PF02458">
    <property type="entry name" value="Transferase"/>
    <property type="match status" value="1"/>
</dbReference>
<dbReference type="GO" id="GO:0016747">
    <property type="term" value="F:acyltransferase activity, transferring groups other than amino-acyl groups"/>
    <property type="evidence" value="ECO:0007669"/>
    <property type="project" value="TreeGrafter"/>
</dbReference>
<reference evidence="2" key="1">
    <citation type="submission" date="2020-01" db="EMBL/GenBank/DDBJ databases">
        <authorList>
            <person name="Mishra B."/>
        </authorList>
    </citation>
    <scope>NUCLEOTIDE SEQUENCE [LARGE SCALE GENOMIC DNA]</scope>
</reference>
<keyword evidence="3" id="KW-1185">Reference proteome</keyword>
<evidence type="ECO:0000313" key="3">
    <source>
        <dbReference type="Proteomes" id="UP000467841"/>
    </source>
</evidence>
<comment type="caution">
    <text evidence="2">The sequence shown here is derived from an EMBL/GenBank/DDBJ whole genome shotgun (WGS) entry which is preliminary data.</text>
</comment>
<evidence type="ECO:0000256" key="1">
    <source>
        <dbReference type="ARBA" id="ARBA00009861"/>
    </source>
</evidence>
<name>A0A6D2JKC5_9BRAS</name>
<gene>
    <name evidence="2" type="ORF">MERR_LOCUS24564</name>
</gene>